<reference evidence="1 2" key="1">
    <citation type="submission" date="2016-12" db="EMBL/GenBank/DDBJ databases">
        <authorList>
            <person name="Song W.-J."/>
            <person name="Kurnit D.M."/>
        </authorList>
    </citation>
    <scope>NUCLEOTIDE SEQUENCE [LARGE SCALE GENOMIC DNA]</scope>
    <source>
        <strain evidence="1 2">175</strain>
    </source>
</reference>
<evidence type="ECO:0000313" key="1">
    <source>
        <dbReference type="EMBL" id="SMF96037.1"/>
    </source>
</evidence>
<keyword evidence="2" id="KW-1185">Reference proteome</keyword>
<dbReference type="AlphaFoldDB" id="A0A1Y6D071"/>
<organism evidence="1 2">
    <name type="scientific">Methylomagnum ishizawai</name>
    <dbReference type="NCBI Taxonomy" id="1760988"/>
    <lineage>
        <taxon>Bacteria</taxon>
        <taxon>Pseudomonadati</taxon>
        <taxon>Pseudomonadota</taxon>
        <taxon>Gammaproteobacteria</taxon>
        <taxon>Methylococcales</taxon>
        <taxon>Methylococcaceae</taxon>
        <taxon>Methylomagnum</taxon>
    </lineage>
</organism>
<evidence type="ECO:0000313" key="2">
    <source>
        <dbReference type="Proteomes" id="UP000192923"/>
    </source>
</evidence>
<name>A0A1Y6D071_9GAMM</name>
<proteinExistence type="predicted"/>
<dbReference type="EMBL" id="FXAM01000001">
    <property type="protein sequence ID" value="SMF96037.1"/>
    <property type="molecule type" value="Genomic_DNA"/>
</dbReference>
<dbReference type="Proteomes" id="UP000192923">
    <property type="component" value="Unassembled WGS sequence"/>
</dbReference>
<gene>
    <name evidence="1" type="ORF">SAMN02949497_3417</name>
</gene>
<accession>A0A1Y6D071</accession>
<dbReference type="STRING" id="1760988.SAMN02949497_3417"/>
<sequence>MRNGVPWDCAFGDDDPAQVRAFLRREDVRAGLAILLSELETGLRYNWNTHNYEKPK</sequence>
<protein>
    <submittedName>
        <fullName evidence="1">Uncharacterized protein</fullName>
    </submittedName>
</protein>